<feature type="region of interest" description="Disordered" evidence="1">
    <location>
        <begin position="136"/>
        <end position="157"/>
    </location>
</feature>
<feature type="compositionally biased region" description="Acidic residues" evidence="1">
    <location>
        <begin position="138"/>
        <end position="157"/>
    </location>
</feature>
<protein>
    <submittedName>
        <fullName evidence="2">Uncharacterized protein</fullName>
    </submittedName>
</protein>
<dbReference type="EMBL" id="SZPZ01000001">
    <property type="protein sequence ID" value="TKK83103.1"/>
    <property type="molecule type" value="Genomic_DNA"/>
</dbReference>
<dbReference type="RefSeq" id="WP_137253788.1">
    <property type="nucleotide sequence ID" value="NZ_JBHSPQ010000001.1"/>
</dbReference>
<evidence type="ECO:0000313" key="2">
    <source>
        <dbReference type="EMBL" id="TKK83103.1"/>
    </source>
</evidence>
<reference evidence="2 3" key="1">
    <citation type="submission" date="2019-04" db="EMBL/GenBank/DDBJ databases">
        <title>Kribbella sp. NEAU-THZ 27 nov., a novel actinomycete isolated from soil.</title>
        <authorList>
            <person name="Duan L."/>
        </authorList>
    </citation>
    <scope>NUCLEOTIDE SEQUENCE [LARGE SCALE GENOMIC DNA]</scope>
    <source>
        <strain evidence="3">NEAU-THZ27</strain>
    </source>
</reference>
<name>A0A4V5UZJ3_9ACTN</name>
<evidence type="ECO:0000256" key="1">
    <source>
        <dbReference type="SAM" id="MobiDB-lite"/>
    </source>
</evidence>
<evidence type="ECO:0000313" key="3">
    <source>
        <dbReference type="Proteomes" id="UP000305836"/>
    </source>
</evidence>
<keyword evidence="3" id="KW-1185">Reference proteome</keyword>
<sequence>MGTETTVEYRLPVTKVRLQATVTETVDTIVTEKAPDGTTRQAKSRTAERSFTLVTVADPTPCLQVKVESGLMRDYAFEVGLTDDGRLTSTSIETTGHLGQVLTAGATIAGTALALATGNVPLAALLGAAGANAAVEEPLGDGGDDVPADEEPADEEPLSPEQQVWQAYLAAFPEQATRQTELTEEQQTLVGALDAARRRLRLAVPDPAKMKTEREAVATLARLKADNERELDRANQLFAAWRSGTLTETKIVYDELVDLASLPTWYAGVLTFGTDAEGKRVETFFENALGVAALVTENGTATPTSTTPTFKTDRFYYRTPRRVQIGHAVGTAQKSALISSERVLVMDRAGELVDVPVRKSLSGKRSTGITTSELGAITKINYGGTASADAGLQALAGVPAAFGGAYETVSKALTAPQQRELDNLKRAVEVEEQRLKLAGQSATATDYAELARLKQEAEIAELRAKLRQQGG</sequence>
<gene>
    <name evidence="2" type="ORF">FDA38_10340</name>
</gene>
<organism evidence="2 3">
    <name type="scientific">Kribbella jiaozuonensis</name>
    <dbReference type="NCBI Taxonomy" id="2575441"/>
    <lineage>
        <taxon>Bacteria</taxon>
        <taxon>Bacillati</taxon>
        <taxon>Actinomycetota</taxon>
        <taxon>Actinomycetes</taxon>
        <taxon>Propionibacteriales</taxon>
        <taxon>Kribbellaceae</taxon>
        <taxon>Kribbella</taxon>
    </lineage>
</organism>
<accession>A0A4V5UZJ3</accession>
<comment type="caution">
    <text evidence="2">The sequence shown here is derived from an EMBL/GenBank/DDBJ whole genome shotgun (WGS) entry which is preliminary data.</text>
</comment>
<proteinExistence type="predicted"/>
<dbReference type="AlphaFoldDB" id="A0A4V5UZJ3"/>
<dbReference type="Proteomes" id="UP000305836">
    <property type="component" value="Unassembled WGS sequence"/>
</dbReference>